<name>A0A5E4QU75_9NEOP</name>
<dbReference type="AlphaFoldDB" id="A0A5E4QU75"/>
<sequence length="44" mass="5092">MIQQSISPFSRNVVKRQNKGVDRTWRADSHMSHHTLQIEDGRSG</sequence>
<keyword evidence="2" id="KW-1185">Reference proteome</keyword>
<organism evidence="1 2">
    <name type="scientific">Leptidea sinapis</name>
    <dbReference type="NCBI Taxonomy" id="189913"/>
    <lineage>
        <taxon>Eukaryota</taxon>
        <taxon>Metazoa</taxon>
        <taxon>Ecdysozoa</taxon>
        <taxon>Arthropoda</taxon>
        <taxon>Hexapoda</taxon>
        <taxon>Insecta</taxon>
        <taxon>Pterygota</taxon>
        <taxon>Neoptera</taxon>
        <taxon>Endopterygota</taxon>
        <taxon>Lepidoptera</taxon>
        <taxon>Glossata</taxon>
        <taxon>Ditrysia</taxon>
        <taxon>Papilionoidea</taxon>
        <taxon>Pieridae</taxon>
        <taxon>Dismorphiinae</taxon>
        <taxon>Leptidea</taxon>
    </lineage>
</organism>
<accession>A0A5E4QU75</accession>
<evidence type="ECO:0000313" key="1">
    <source>
        <dbReference type="EMBL" id="VVD01916.1"/>
    </source>
</evidence>
<reference evidence="1 2" key="1">
    <citation type="submission" date="2017-07" db="EMBL/GenBank/DDBJ databases">
        <authorList>
            <person name="Talla V."/>
            <person name="Backstrom N."/>
        </authorList>
    </citation>
    <scope>NUCLEOTIDE SEQUENCE [LARGE SCALE GENOMIC DNA]</scope>
</reference>
<proteinExistence type="predicted"/>
<evidence type="ECO:0000313" key="2">
    <source>
        <dbReference type="Proteomes" id="UP000324832"/>
    </source>
</evidence>
<dbReference type="EMBL" id="FZQP02005611">
    <property type="protein sequence ID" value="VVD01916.1"/>
    <property type="molecule type" value="Genomic_DNA"/>
</dbReference>
<dbReference type="Proteomes" id="UP000324832">
    <property type="component" value="Unassembled WGS sequence"/>
</dbReference>
<gene>
    <name evidence="1" type="ORF">LSINAPIS_LOCUS12232</name>
</gene>
<protein>
    <submittedName>
        <fullName evidence="1">Uncharacterized protein</fullName>
    </submittedName>
</protein>